<evidence type="ECO:0000313" key="5">
    <source>
        <dbReference type="EMBL" id="KAJ8797519.1"/>
    </source>
</evidence>
<proteinExistence type="inferred from homology"/>
<dbReference type="InterPro" id="IPR022272">
    <property type="entry name" value="Lipocalin_CS"/>
</dbReference>
<feature type="region of interest" description="Disordered" evidence="3">
    <location>
        <begin position="557"/>
        <end position="632"/>
    </location>
</feature>
<dbReference type="Pfam" id="PF00061">
    <property type="entry name" value="Lipocalin"/>
    <property type="match status" value="2"/>
</dbReference>
<feature type="domain" description="Lipocalin/cytosolic fatty-acid binding" evidence="4">
    <location>
        <begin position="283"/>
        <end position="353"/>
    </location>
</feature>
<evidence type="ECO:0000256" key="1">
    <source>
        <dbReference type="ARBA" id="ARBA00006889"/>
    </source>
</evidence>
<dbReference type="GO" id="GO:0005615">
    <property type="term" value="C:extracellular space"/>
    <property type="evidence" value="ECO:0007669"/>
    <property type="project" value="TreeGrafter"/>
</dbReference>
<dbReference type="AlphaFoldDB" id="A0AB34I1T0"/>
<gene>
    <name evidence="5" type="ORF">J1605_017251</name>
</gene>
<feature type="region of interest" description="Disordered" evidence="3">
    <location>
        <begin position="221"/>
        <end position="246"/>
    </location>
</feature>
<feature type="compositionally biased region" description="Low complexity" evidence="3">
    <location>
        <begin position="735"/>
        <end position="750"/>
    </location>
</feature>
<feature type="compositionally biased region" description="Low complexity" evidence="3">
    <location>
        <begin position="557"/>
        <end position="567"/>
    </location>
</feature>
<keyword evidence="6" id="KW-1185">Reference proteome</keyword>
<evidence type="ECO:0000256" key="3">
    <source>
        <dbReference type="SAM" id="MobiDB-lite"/>
    </source>
</evidence>
<feature type="region of interest" description="Disordered" evidence="3">
    <location>
        <begin position="1059"/>
        <end position="1089"/>
    </location>
</feature>
<feature type="region of interest" description="Disordered" evidence="3">
    <location>
        <begin position="708"/>
        <end position="792"/>
    </location>
</feature>
<reference evidence="5 6" key="1">
    <citation type="submission" date="2022-11" db="EMBL/GenBank/DDBJ databases">
        <title>Whole genome sequence of Eschrichtius robustus ER-17-0199.</title>
        <authorList>
            <person name="Bruniche-Olsen A."/>
            <person name="Black A.N."/>
            <person name="Fields C.J."/>
            <person name="Walden K."/>
            <person name="Dewoody J.A."/>
        </authorList>
    </citation>
    <scope>NUCLEOTIDE SEQUENCE [LARGE SCALE GENOMIC DNA]</scope>
    <source>
        <strain evidence="5">ER-17-0199</strain>
        <tissue evidence="5">Blubber</tissue>
    </source>
</reference>
<feature type="compositionally biased region" description="Basic and acidic residues" evidence="3">
    <location>
        <begin position="753"/>
        <end position="764"/>
    </location>
</feature>
<keyword evidence="2" id="KW-0813">Transport</keyword>
<name>A0AB34I1T0_ESCRO</name>
<feature type="compositionally biased region" description="Polar residues" evidence="3">
    <location>
        <begin position="613"/>
        <end position="623"/>
    </location>
</feature>
<dbReference type="Proteomes" id="UP001159641">
    <property type="component" value="Unassembled WGS sequence"/>
</dbReference>
<dbReference type="PROSITE" id="PS00213">
    <property type="entry name" value="LIPOCALIN"/>
    <property type="match status" value="1"/>
</dbReference>
<feature type="domain" description="Lipocalin/cytosolic fatty-acid binding" evidence="4">
    <location>
        <begin position="410"/>
        <end position="480"/>
    </location>
</feature>
<organism evidence="5 6">
    <name type="scientific">Eschrichtius robustus</name>
    <name type="common">California gray whale</name>
    <name type="synonym">Eschrichtius gibbosus</name>
    <dbReference type="NCBI Taxonomy" id="9764"/>
    <lineage>
        <taxon>Eukaryota</taxon>
        <taxon>Metazoa</taxon>
        <taxon>Chordata</taxon>
        <taxon>Craniata</taxon>
        <taxon>Vertebrata</taxon>
        <taxon>Euteleostomi</taxon>
        <taxon>Mammalia</taxon>
        <taxon>Eutheria</taxon>
        <taxon>Laurasiatheria</taxon>
        <taxon>Artiodactyla</taxon>
        <taxon>Whippomorpha</taxon>
        <taxon>Cetacea</taxon>
        <taxon>Mysticeti</taxon>
        <taxon>Eschrichtiidae</taxon>
        <taxon>Eschrichtius</taxon>
    </lineage>
</organism>
<feature type="region of interest" description="Disordered" evidence="3">
    <location>
        <begin position="367"/>
        <end position="387"/>
    </location>
</feature>
<dbReference type="InterPro" id="IPR000566">
    <property type="entry name" value="Lipocln_cytosolic_FA-bd_dom"/>
</dbReference>
<comment type="caution">
    <text evidence="5">The sequence shown here is derived from an EMBL/GenBank/DDBJ whole genome shotgun (WGS) entry which is preliminary data.</text>
</comment>
<dbReference type="PANTHER" id="PTHR11430">
    <property type="entry name" value="LIPOCALIN"/>
    <property type="match status" value="1"/>
</dbReference>
<evidence type="ECO:0000259" key="4">
    <source>
        <dbReference type="Pfam" id="PF00061"/>
    </source>
</evidence>
<protein>
    <recommendedName>
        <fullName evidence="4">Lipocalin/cytosolic fatty-acid binding domain-containing protein</fullName>
    </recommendedName>
</protein>
<feature type="region of interest" description="Disordered" evidence="3">
    <location>
        <begin position="646"/>
        <end position="673"/>
    </location>
</feature>
<feature type="compositionally biased region" description="Basic and acidic residues" evidence="3">
    <location>
        <begin position="664"/>
        <end position="673"/>
    </location>
</feature>
<feature type="region of interest" description="Disordered" evidence="3">
    <location>
        <begin position="965"/>
        <end position="999"/>
    </location>
</feature>
<sequence length="1089" mass="116371">MSMSVIAHGAEHRWQHLNGKVTLAGTGARVVGTGRGRWGGAGLRALLPWAHRIQHIPAALEGPSSRHHLRDSHVTPAPNHQDSCSSCEAIEILTPGGTSQPSSVTETATFKRGSWGTWVSKEGFCEEATPSPSLGISLVDQRHQLCLHTLLVLPLSPVLTVAEDGGKLPMADGQARLQTQPDPHPGRFQSQLSLREDTVRSGGGCGGFWPCSQQAAACAEDTEDCGRKPQRRKGDRGGRPQGRHPPEGMALLLLSLELSLVSAQDFNLQRIVRRNHDISKVLGTWYSISMAADDMRRIEEDRDLRVFMQSIESLENGGLKFSFHFMLHTEGVDVAMVCDKTDKNGEYAITCPWGGGRASPGLGEASLGGPSGAAGVSTRPSTHKGPCPWPPGDAGTGRGLGKAEQSFHADLGENRLQVLEAYYLWYMTFRLQNFRNRTETQVLALYGRFPELKPSFLDRFEKICKSHGLGPENIVNLSNNDAHPKVPIAKAVGARAKHPGPSLGTPAAVLQAGASRGRGVDVLSLLDLHKALGVEVERPENRGQWSQCARADLLLPRPSLGRLPAGPAARKGAEEKGLAANPTGKHARSQERQVQEQGAPGRGTRPQPRRARQGSSQVPSSDSGGRRGELVRGVGGDWARSAHPKVPILNQPVSPPGLAPSLHEAGRPSTEEGQLHLHPGTLALCAHLVSAFKALLKLRFFNHSQETCLESHPHPTPDPPRSELGGTERPGPLRAFGAPAATKLGAAAGPGQRGHDVVHAEDGPKGPADLLNSWPGGFLTTAPPGKPPETFPSLQMREEKRVEASATHTLKSSGPSLPYPHPTPQHILDSLFKTESDPLRPPHCCPLVQAATSSHLDYHSSLVLGHAAPALPDDHLCHPDPSDTRVQALLPGTQSLPSDHPHHSHRVTDKSAENIKTTLQRCGTAISKEGLYLGHSRLHKATASVGDEGGRWETPHEHLQRVLQPRNGPAVSRQAVSSLPLQRRGTKARRAKDTALGGGGGQCLHSRCSALCPTAPGVPVRHEGVKLSQAPAGESRWGTSWLLLAAPSFPLCLALPRWPTPGEAPGSTAQAVSRSHPCPPSQGGRSAPR</sequence>
<dbReference type="Gene3D" id="2.40.128.20">
    <property type="match status" value="1"/>
</dbReference>
<evidence type="ECO:0000256" key="2">
    <source>
        <dbReference type="ARBA" id="ARBA00022448"/>
    </source>
</evidence>
<comment type="similarity">
    <text evidence="1">Belongs to the calycin superfamily. Lipocalin family.</text>
</comment>
<dbReference type="InterPro" id="IPR002345">
    <property type="entry name" value="Lipocalin"/>
</dbReference>
<dbReference type="SUPFAM" id="SSF50814">
    <property type="entry name" value="Lipocalins"/>
    <property type="match status" value="1"/>
</dbReference>
<dbReference type="InterPro" id="IPR012674">
    <property type="entry name" value="Calycin"/>
</dbReference>
<evidence type="ECO:0000313" key="6">
    <source>
        <dbReference type="Proteomes" id="UP001159641"/>
    </source>
</evidence>
<accession>A0AB34I1T0</accession>
<dbReference type="PANTHER" id="PTHR11430:SF28">
    <property type="entry name" value="EPIDIDYMAL-SPECIFIC LIPOCALIN-9"/>
    <property type="match status" value="1"/>
</dbReference>
<dbReference type="GO" id="GO:0036094">
    <property type="term" value="F:small molecule binding"/>
    <property type="evidence" value="ECO:0007669"/>
    <property type="project" value="InterPro"/>
</dbReference>
<dbReference type="EMBL" id="JAIQCJ010000212">
    <property type="protein sequence ID" value="KAJ8797519.1"/>
    <property type="molecule type" value="Genomic_DNA"/>
</dbReference>
<feature type="region of interest" description="Disordered" evidence="3">
    <location>
        <begin position="61"/>
        <end position="82"/>
    </location>
</feature>